<keyword evidence="2" id="KW-1185">Reference proteome</keyword>
<name>A0ABP8MDA4_9BACT</name>
<evidence type="ECO:0000313" key="2">
    <source>
        <dbReference type="Proteomes" id="UP001500840"/>
    </source>
</evidence>
<evidence type="ECO:0008006" key="3">
    <source>
        <dbReference type="Google" id="ProtNLM"/>
    </source>
</evidence>
<proteinExistence type="predicted"/>
<protein>
    <recommendedName>
        <fullName evidence="3">DUF4177 domain-containing protein</fullName>
    </recommendedName>
</protein>
<dbReference type="EMBL" id="BAABGA010000010">
    <property type="protein sequence ID" value="GAA4446967.1"/>
    <property type="molecule type" value="Genomic_DNA"/>
</dbReference>
<reference evidence="2" key="1">
    <citation type="journal article" date="2019" name="Int. J. Syst. Evol. Microbiol.">
        <title>The Global Catalogue of Microorganisms (GCM) 10K type strain sequencing project: providing services to taxonomists for standard genome sequencing and annotation.</title>
        <authorList>
            <consortium name="The Broad Institute Genomics Platform"/>
            <consortium name="The Broad Institute Genome Sequencing Center for Infectious Disease"/>
            <person name="Wu L."/>
            <person name="Ma J."/>
        </authorList>
    </citation>
    <scope>NUCLEOTIDE SEQUENCE [LARGE SCALE GENOMIC DNA]</scope>
    <source>
        <strain evidence="2">JCM 17759</strain>
    </source>
</reference>
<evidence type="ECO:0000313" key="1">
    <source>
        <dbReference type="EMBL" id="GAA4446967.1"/>
    </source>
</evidence>
<dbReference type="Proteomes" id="UP001500840">
    <property type="component" value="Unassembled WGS sequence"/>
</dbReference>
<gene>
    <name evidence="1" type="ORF">GCM10023156_08480</name>
</gene>
<accession>A0ABP8MDA4</accession>
<comment type="caution">
    <text evidence="1">The sequence shown here is derived from an EMBL/GenBank/DDBJ whole genome shotgun (WGS) entry which is preliminary data.</text>
</comment>
<sequence length="76" mass="8484">MPRLEIDKLGLNGKLPPNHSYDQSLERGLNILYAQGWELIAVEGGRMRTFPGGGDAALDIRPTYIFQKINKEKAAE</sequence>
<organism evidence="1 2">
    <name type="scientific">Novipirellula rosea</name>
    <dbReference type="NCBI Taxonomy" id="1031540"/>
    <lineage>
        <taxon>Bacteria</taxon>
        <taxon>Pseudomonadati</taxon>
        <taxon>Planctomycetota</taxon>
        <taxon>Planctomycetia</taxon>
        <taxon>Pirellulales</taxon>
        <taxon>Pirellulaceae</taxon>
        <taxon>Novipirellula</taxon>
    </lineage>
</organism>